<dbReference type="PANTHER" id="PTHR33325:SF11">
    <property type="entry name" value="COLD SHOCK DOMAIN-CONTAINING PROTEIN 4-LIKE"/>
    <property type="match status" value="1"/>
</dbReference>
<gene>
    <name evidence="1" type="ORF">PVK06_039694</name>
</gene>
<protein>
    <submittedName>
        <fullName evidence="1">Uncharacterized protein</fullName>
    </submittedName>
</protein>
<dbReference type="Proteomes" id="UP001358586">
    <property type="component" value="Chromosome 11"/>
</dbReference>
<evidence type="ECO:0000313" key="1">
    <source>
        <dbReference type="EMBL" id="KAK5785142.1"/>
    </source>
</evidence>
<proteinExistence type="predicted"/>
<keyword evidence="2" id="KW-1185">Reference proteome</keyword>
<comment type="caution">
    <text evidence="1">The sequence shown here is derived from an EMBL/GenBank/DDBJ whole genome shotgun (WGS) entry which is preliminary data.</text>
</comment>
<dbReference type="EMBL" id="JARKNE010000011">
    <property type="protein sequence ID" value="KAK5785142.1"/>
    <property type="molecule type" value="Genomic_DNA"/>
</dbReference>
<organism evidence="1 2">
    <name type="scientific">Gossypium arboreum</name>
    <name type="common">Tree cotton</name>
    <name type="synonym">Gossypium nanking</name>
    <dbReference type="NCBI Taxonomy" id="29729"/>
    <lineage>
        <taxon>Eukaryota</taxon>
        <taxon>Viridiplantae</taxon>
        <taxon>Streptophyta</taxon>
        <taxon>Embryophyta</taxon>
        <taxon>Tracheophyta</taxon>
        <taxon>Spermatophyta</taxon>
        <taxon>Magnoliopsida</taxon>
        <taxon>eudicotyledons</taxon>
        <taxon>Gunneridae</taxon>
        <taxon>Pentapetalae</taxon>
        <taxon>rosids</taxon>
        <taxon>malvids</taxon>
        <taxon>Malvales</taxon>
        <taxon>Malvaceae</taxon>
        <taxon>Malvoideae</taxon>
        <taxon>Gossypium</taxon>
    </lineage>
</organism>
<dbReference type="PANTHER" id="PTHR33325">
    <property type="entry name" value="ZINC FINGER, CCHC-TYPE-RELATED"/>
    <property type="match status" value="1"/>
</dbReference>
<evidence type="ECO:0000313" key="2">
    <source>
        <dbReference type="Proteomes" id="UP001358586"/>
    </source>
</evidence>
<reference evidence="1 2" key="1">
    <citation type="submission" date="2023-03" db="EMBL/GenBank/DDBJ databases">
        <title>WGS of Gossypium arboreum.</title>
        <authorList>
            <person name="Yu D."/>
        </authorList>
    </citation>
    <scope>NUCLEOTIDE SEQUENCE [LARGE SCALE GENOMIC DNA]</scope>
    <source>
        <tissue evidence="1">Leaf</tissue>
    </source>
</reference>
<sequence>MSNLANLEFVALDIIGNNYLSWMLDAEIHSDAKGLGETINEESSQEKAKAIIFLHHHLHEGLKTEYLTIKDPLVLWNSLKERHDHQITVILSKACNGWLHLRLQDFKSVSEYNSAIFKITFQLKL</sequence>
<accession>A0ABR0N5Q7</accession>
<name>A0ABR0N5Q7_GOSAR</name>